<comment type="caution">
    <text evidence="2">The sequence shown here is derived from an EMBL/GenBank/DDBJ whole genome shotgun (WGS) entry which is preliminary data.</text>
</comment>
<evidence type="ECO:0000313" key="3">
    <source>
        <dbReference type="Proteomes" id="UP001223144"/>
    </source>
</evidence>
<feature type="compositionally biased region" description="Basic and acidic residues" evidence="1">
    <location>
        <begin position="54"/>
        <end position="70"/>
    </location>
</feature>
<dbReference type="EMBL" id="JARWBG010000004">
    <property type="protein sequence ID" value="MDH2388210.1"/>
    <property type="molecule type" value="Genomic_DNA"/>
</dbReference>
<accession>A0ABT6HIS6</accession>
<sequence>MGTLLFQTLGTAGSTSSSSGKEDTAVSAAVGNEHEFSGTALQDRVHSLLASRPAEAEPKIDKGPSVERQEGSVTPKLTPDAVPPCIQKGTGRAESPLAFEQGEYEGTAAYLVVMPHPRDARQVQAFVVDASCVTATPAGTGKLLHTTAYARG</sequence>
<gene>
    <name evidence="2" type="ORF">QCN29_05285</name>
</gene>
<reference evidence="2 3" key="1">
    <citation type="submission" date="2023-04" db="EMBL/GenBank/DDBJ databases">
        <title>Streptomyces chengmaiensis sp. nov. isolated from the stem of mangrove plant in Hainan.</title>
        <authorList>
            <person name="Huang X."/>
            <person name="Zhou S."/>
            <person name="Chu X."/>
            <person name="Xie Y."/>
            <person name="Lin Y."/>
        </authorList>
    </citation>
    <scope>NUCLEOTIDE SEQUENCE [LARGE SCALE GENOMIC DNA]</scope>
    <source>
        <strain evidence="2 3">HNM0663</strain>
    </source>
</reference>
<organism evidence="2 3">
    <name type="scientific">Streptomyces chengmaiensis</name>
    <dbReference type="NCBI Taxonomy" id="3040919"/>
    <lineage>
        <taxon>Bacteria</taxon>
        <taxon>Bacillati</taxon>
        <taxon>Actinomycetota</taxon>
        <taxon>Actinomycetes</taxon>
        <taxon>Kitasatosporales</taxon>
        <taxon>Streptomycetaceae</taxon>
        <taxon>Streptomyces</taxon>
    </lineage>
</organism>
<keyword evidence="3" id="KW-1185">Reference proteome</keyword>
<dbReference type="RefSeq" id="WP_279926519.1">
    <property type="nucleotide sequence ID" value="NZ_JARWBG010000004.1"/>
</dbReference>
<evidence type="ECO:0000313" key="2">
    <source>
        <dbReference type="EMBL" id="MDH2388210.1"/>
    </source>
</evidence>
<feature type="region of interest" description="Disordered" evidence="1">
    <location>
        <begin position="1"/>
        <end position="92"/>
    </location>
</feature>
<evidence type="ECO:0000256" key="1">
    <source>
        <dbReference type="SAM" id="MobiDB-lite"/>
    </source>
</evidence>
<protein>
    <submittedName>
        <fullName evidence="2">Uncharacterized protein</fullName>
    </submittedName>
</protein>
<dbReference type="Proteomes" id="UP001223144">
    <property type="component" value="Unassembled WGS sequence"/>
</dbReference>
<name>A0ABT6HIS6_9ACTN</name>
<proteinExistence type="predicted"/>
<feature type="compositionally biased region" description="Low complexity" evidence="1">
    <location>
        <begin position="8"/>
        <end position="19"/>
    </location>
</feature>